<keyword evidence="2" id="KW-1185">Reference proteome</keyword>
<dbReference type="EMBL" id="CM055746">
    <property type="protein sequence ID" value="KAJ7997380.1"/>
    <property type="molecule type" value="Genomic_DNA"/>
</dbReference>
<evidence type="ECO:0000313" key="1">
    <source>
        <dbReference type="EMBL" id="KAJ7997380.1"/>
    </source>
</evidence>
<organism evidence="1 2">
    <name type="scientific">Dallia pectoralis</name>
    <name type="common">Alaska blackfish</name>
    <dbReference type="NCBI Taxonomy" id="75939"/>
    <lineage>
        <taxon>Eukaryota</taxon>
        <taxon>Metazoa</taxon>
        <taxon>Chordata</taxon>
        <taxon>Craniata</taxon>
        <taxon>Vertebrata</taxon>
        <taxon>Euteleostomi</taxon>
        <taxon>Actinopterygii</taxon>
        <taxon>Neopterygii</taxon>
        <taxon>Teleostei</taxon>
        <taxon>Protacanthopterygii</taxon>
        <taxon>Esociformes</taxon>
        <taxon>Umbridae</taxon>
        <taxon>Dallia</taxon>
    </lineage>
</organism>
<comment type="caution">
    <text evidence="1">The sequence shown here is derived from an EMBL/GenBank/DDBJ whole genome shotgun (WGS) entry which is preliminary data.</text>
</comment>
<proteinExistence type="predicted"/>
<protein>
    <submittedName>
        <fullName evidence="1">Uncharacterized protein</fullName>
    </submittedName>
</protein>
<dbReference type="Proteomes" id="UP001157502">
    <property type="component" value="Chromosome 19"/>
</dbReference>
<reference evidence="1" key="1">
    <citation type="submission" date="2021-05" db="EMBL/GenBank/DDBJ databases">
        <authorList>
            <person name="Pan Q."/>
            <person name="Jouanno E."/>
            <person name="Zahm M."/>
            <person name="Klopp C."/>
            <person name="Cabau C."/>
            <person name="Louis A."/>
            <person name="Berthelot C."/>
            <person name="Parey E."/>
            <person name="Roest Crollius H."/>
            <person name="Montfort J."/>
            <person name="Robinson-Rechavi M."/>
            <person name="Bouchez O."/>
            <person name="Lampietro C."/>
            <person name="Lopez Roques C."/>
            <person name="Donnadieu C."/>
            <person name="Postlethwait J."/>
            <person name="Bobe J."/>
            <person name="Dillon D."/>
            <person name="Chandos A."/>
            <person name="von Hippel F."/>
            <person name="Guiguen Y."/>
        </authorList>
    </citation>
    <scope>NUCLEOTIDE SEQUENCE</scope>
    <source>
        <strain evidence="1">YG-Jan2019</strain>
    </source>
</reference>
<sequence length="1345" mass="148992">MCRAVIFYWPTSPGSSMPPIALAASESARFTGARTPKTPQTTVHKSGFPRRGPHSPWANLAVGQGEETLLTQRIPVEGRRDESLKGEPRMIGAEQQTDSMGEEGPPSLEYIQAKDLFPPKELFKEDECLQVPFPVLQGEGVEYLGRADDAIIAISNYRLHIKFKDSVINVPLRLIERVESRDMFQLHIICKDSKVVRCHFSTFKQCQEWLKRLNRAIAHPGRLEDLFALAYHAWCLGASTNEEDQHLHLCRPGEHVRQRLQMEVRRMGFDMQNAWRVSDINLNYRLCPSYPQKLVVPVWITDKELESVSSFRSSKRIPVVVYRHQRNGAVIARCSQPEVSWWGWRNTEDEYLVTSIAKACQMDPGPRVTCGAPACSRTRGEGPDGSDSDFDSSLTGCPGPDTSAAPQKLLILDARSYTAAVANRAKGGGCECEEYYPNCEVMFMGMANIHTIRNSFQSLRVVCSQIPDPGNWLSALESTRWLQHLSVMLKAATLVCSAVEREGRPVLVHCSDGWDRTPQIVALAKILLDPFYRTIEGFQVLVEIDWLDYSHKFGDRCAHQENSEDVSEQCPVFLQWLDCVHQLLKQFPCLFEFNEAFLVKLVQHTYSCLYGTFLCNNGREREARNIYKRTCSVWSLLRTGNKNFQNFLYIPCHDMVLQPVCHTRALQLWTAVYLPTSSPCTAADDAMELYLSPGTQGDELGSRSLDRWGSSLTLHSGGFRGPKLPKTRSMDNLVSACENGVALTRTSSDPNLNKHCQESRTAHGLEPKSGMGGGATLDSPEDVSPDTGLDSDDSKVEPVTKTPPSTPLKAEPREEGFVDEVLREEICLTTQPLPSLHLHTPSLEQGLPPVPRHPPILTRALPQTIASPLPPLQAADRPFWPELTALPKQAWKGPLPAAVLTGPVRSDHQNGQLASAELLVLDQDVPLLPAAIEDSTETLTDEAEAQPMLPPGGGGESVGQPQVSEQPGPHAQTQGGGKVIEAESARESLPLRERLVAAAASSSRPPPVDNSQVVAVRRLVPRANLDVSGELSLLGSRWESVHGLVQSACSTVAGHSGLPANLSSGLCRALQPTTCQGRRLAGKLLRTQGVASQCCRRDREKDDRLQSGWLSAVRSSSGYAAICDPAAAAALPTPATRQLLPASPSSASPPPSQAPPAYLDDDGLPVPLDAVQQRLRQIEAGYKQEVEVLRRQVRQLQMRLESKQYGTPPSEPDVDYEDDITCLRESDDSDDEDSLSDHSEDRFSEGSWDRVEQKDTEVTRWVPDHMASHCFNCDSEFWMAKRRHHCRNCGNVFCKDCCHLKLPIPDQQLYDAVLVCNGCYDLLLETRNREIRSQQLKKAIATASS</sequence>
<gene>
    <name evidence="1" type="ORF">DPEC_G00228380</name>
</gene>
<evidence type="ECO:0000313" key="2">
    <source>
        <dbReference type="Proteomes" id="UP001157502"/>
    </source>
</evidence>
<name>A0ACC2G1I8_DALPE</name>
<accession>A0ACC2G1I8</accession>